<reference evidence="2 3" key="1">
    <citation type="journal article" date="2019" name="Nat. Ecol. Evol.">
        <title>Megaphylogeny resolves global patterns of mushroom evolution.</title>
        <authorList>
            <person name="Varga T."/>
            <person name="Krizsan K."/>
            <person name="Foldi C."/>
            <person name="Dima B."/>
            <person name="Sanchez-Garcia M."/>
            <person name="Sanchez-Ramirez S."/>
            <person name="Szollosi G.J."/>
            <person name="Szarkandi J.G."/>
            <person name="Papp V."/>
            <person name="Albert L."/>
            <person name="Andreopoulos W."/>
            <person name="Angelini C."/>
            <person name="Antonin V."/>
            <person name="Barry K.W."/>
            <person name="Bougher N.L."/>
            <person name="Buchanan P."/>
            <person name="Buyck B."/>
            <person name="Bense V."/>
            <person name="Catcheside P."/>
            <person name="Chovatia M."/>
            <person name="Cooper J."/>
            <person name="Damon W."/>
            <person name="Desjardin D."/>
            <person name="Finy P."/>
            <person name="Geml J."/>
            <person name="Haridas S."/>
            <person name="Hughes K."/>
            <person name="Justo A."/>
            <person name="Karasinski D."/>
            <person name="Kautmanova I."/>
            <person name="Kiss B."/>
            <person name="Kocsube S."/>
            <person name="Kotiranta H."/>
            <person name="LaButti K.M."/>
            <person name="Lechner B.E."/>
            <person name="Liimatainen K."/>
            <person name="Lipzen A."/>
            <person name="Lukacs Z."/>
            <person name="Mihaltcheva S."/>
            <person name="Morgado L.N."/>
            <person name="Niskanen T."/>
            <person name="Noordeloos M.E."/>
            <person name="Ohm R.A."/>
            <person name="Ortiz-Santana B."/>
            <person name="Ovrebo C."/>
            <person name="Racz N."/>
            <person name="Riley R."/>
            <person name="Savchenko A."/>
            <person name="Shiryaev A."/>
            <person name="Soop K."/>
            <person name="Spirin V."/>
            <person name="Szebenyi C."/>
            <person name="Tomsovsky M."/>
            <person name="Tulloss R.E."/>
            <person name="Uehling J."/>
            <person name="Grigoriev I.V."/>
            <person name="Vagvolgyi C."/>
            <person name="Papp T."/>
            <person name="Martin F.M."/>
            <person name="Miettinen O."/>
            <person name="Hibbett D.S."/>
            <person name="Nagy L.G."/>
        </authorList>
    </citation>
    <scope>NUCLEOTIDE SEQUENCE [LARGE SCALE GENOMIC DNA]</scope>
    <source>
        <strain evidence="2 3">CBS 962.96</strain>
    </source>
</reference>
<accession>A0A4S8LI63</accession>
<feature type="compositionally biased region" description="Basic and acidic residues" evidence="1">
    <location>
        <begin position="178"/>
        <end position="187"/>
    </location>
</feature>
<proteinExistence type="predicted"/>
<name>A0A4S8LI63_DENBC</name>
<dbReference type="AlphaFoldDB" id="A0A4S8LI63"/>
<keyword evidence="3" id="KW-1185">Reference proteome</keyword>
<feature type="compositionally biased region" description="Low complexity" evidence="1">
    <location>
        <begin position="192"/>
        <end position="208"/>
    </location>
</feature>
<dbReference type="Proteomes" id="UP000297245">
    <property type="component" value="Unassembled WGS sequence"/>
</dbReference>
<evidence type="ECO:0000313" key="2">
    <source>
        <dbReference type="EMBL" id="THU88493.1"/>
    </source>
</evidence>
<gene>
    <name evidence="2" type="ORF">K435DRAFT_866253</name>
</gene>
<protein>
    <submittedName>
        <fullName evidence="2">Uncharacterized protein</fullName>
    </submittedName>
</protein>
<organism evidence="2 3">
    <name type="scientific">Dendrothele bispora (strain CBS 962.96)</name>
    <dbReference type="NCBI Taxonomy" id="1314807"/>
    <lineage>
        <taxon>Eukaryota</taxon>
        <taxon>Fungi</taxon>
        <taxon>Dikarya</taxon>
        <taxon>Basidiomycota</taxon>
        <taxon>Agaricomycotina</taxon>
        <taxon>Agaricomycetes</taxon>
        <taxon>Agaricomycetidae</taxon>
        <taxon>Agaricales</taxon>
        <taxon>Agaricales incertae sedis</taxon>
        <taxon>Dendrothele</taxon>
    </lineage>
</organism>
<sequence length="229" mass="25955">MAEPISVAANVSQIGQLAFSASSAYVKAKKTRDGHRDIVDVAVQSIDETMSALFILNSKFDDVFAEQKFHACILQMLWLQEKPVEDLNRRMKGLHVRIVACTGPDAVQKYRTVVRDVQADYKDELDDRMLRLFAKNEFIDQVVRRPATAILSVEELGIYLNLLTQKFKAIAELDQKEEGKGQQEERVKKVKAQTQASSRTTTSTPSTANKAKNFIHERCQWPRLQIEAT</sequence>
<evidence type="ECO:0000256" key="1">
    <source>
        <dbReference type="SAM" id="MobiDB-lite"/>
    </source>
</evidence>
<dbReference type="EMBL" id="ML179408">
    <property type="protein sequence ID" value="THU88493.1"/>
    <property type="molecule type" value="Genomic_DNA"/>
</dbReference>
<feature type="region of interest" description="Disordered" evidence="1">
    <location>
        <begin position="178"/>
        <end position="212"/>
    </location>
</feature>
<evidence type="ECO:0000313" key="3">
    <source>
        <dbReference type="Proteomes" id="UP000297245"/>
    </source>
</evidence>